<accession>A0ABS7B1V4</accession>
<organism evidence="1 2">
    <name type="scientific">Actinoplanes hulinensis</name>
    <dbReference type="NCBI Taxonomy" id="1144547"/>
    <lineage>
        <taxon>Bacteria</taxon>
        <taxon>Bacillati</taxon>
        <taxon>Actinomycetota</taxon>
        <taxon>Actinomycetes</taxon>
        <taxon>Micromonosporales</taxon>
        <taxon>Micromonosporaceae</taxon>
        <taxon>Actinoplanes</taxon>
    </lineage>
</organism>
<sequence length="49" mass="5578">MSRVGYLDAWCDHCVKGVQVSRVSVPEGMRFTPFGEREEDDVPNYTTVN</sequence>
<gene>
    <name evidence="1" type="ORF">KZ829_14770</name>
</gene>
<reference evidence="1 2" key="1">
    <citation type="journal article" date="2013" name="Antonie Van Leeuwenhoek">
        <title>Actinoplanes hulinensis sp. nov., a novel actinomycete isolated from soybean root (Glycine max (L.) Merr).</title>
        <authorList>
            <person name="Shen Y."/>
            <person name="Liu C."/>
            <person name="Wang X."/>
            <person name="Zhao J."/>
            <person name="Jia F."/>
            <person name="Zhang Y."/>
            <person name="Wang L."/>
            <person name="Yang D."/>
            <person name="Xiang W."/>
        </authorList>
    </citation>
    <scope>NUCLEOTIDE SEQUENCE [LARGE SCALE GENOMIC DNA]</scope>
    <source>
        <strain evidence="1 2">NEAU-M9</strain>
    </source>
</reference>
<dbReference type="Proteomes" id="UP001519863">
    <property type="component" value="Unassembled WGS sequence"/>
</dbReference>
<proteinExistence type="predicted"/>
<dbReference type="RefSeq" id="WP_220144467.1">
    <property type="nucleotide sequence ID" value="NZ_JAHXZI010000007.1"/>
</dbReference>
<evidence type="ECO:0000313" key="1">
    <source>
        <dbReference type="EMBL" id="MBW6435002.1"/>
    </source>
</evidence>
<dbReference type="EMBL" id="JAHXZI010000007">
    <property type="protein sequence ID" value="MBW6435002.1"/>
    <property type="molecule type" value="Genomic_DNA"/>
</dbReference>
<comment type="caution">
    <text evidence="1">The sequence shown here is derived from an EMBL/GenBank/DDBJ whole genome shotgun (WGS) entry which is preliminary data.</text>
</comment>
<name>A0ABS7B1V4_9ACTN</name>
<evidence type="ECO:0000313" key="2">
    <source>
        <dbReference type="Proteomes" id="UP001519863"/>
    </source>
</evidence>
<keyword evidence="2" id="KW-1185">Reference proteome</keyword>
<protein>
    <submittedName>
        <fullName evidence="1">Uncharacterized protein</fullName>
    </submittedName>
</protein>